<dbReference type="EMBL" id="UFXS01000001">
    <property type="protein sequence ID" value="STD55245.1"/>
    <property type="molecule type" value="Genomic_DNA"/>
</dbReference>
<dbReference type="InterPro" id="IPR002509">
    <property type="entry name" value="NODB_dom"/>
</dbReference>
<dbReference type="EC" id="3.-.-.-" evidence="3"/>
<feature type="transmembrane region" description="Helical" evidence="1">
    <location>
        <begin position="35"/>
        <end position="55"/>
    </location>
</feature>
<dbReference type="GO" id="GO:0005975">
    <property type="term" value="P:carbohydrate metabolic process"/>
    <property type="evidence" value="ECO:0007669"/>
    <property type="project" value="InterPro"/>
</dbReference>
<dbReference type="PROSITE" id="PS51257">
    <property type="entry name" value="PROKAR_LIPOPROTEIN"/>
    <property type="match status" value="1"/>
</dbReference>
<sequence>MKFRVATILFVIILICLSIGCFTKGLSFFYLLKPFFVWLTLTIFGAFEIRFNYFLKAYHRGNNHTEKIISLTFDDGPTEFTPRILSILEKNNAKATFFCIGKQIENYPEILEITHQSGHLIGNHTFHHSSKNGFYSAEKIVEEIVSTNQLIKEKINVTTKIFRPPFGVTNPHIAKALNKTQHNVIGWSIRSLDTVINDEKKLLNRITGRIKPGSIILMHDTSDKTANVLEQLFVFLQKENYKVVPLNELLKIDVYEN</sequence>
<dbReference type="GO" id="GO:0016810">
    <property type="term" value="F:hydrolase activity, acting on carbon-nitrogen (but not peptide) bonds"/>
    <property type="evidence" value="ECO:0007669"/>
    <property type="project" value="InterPro"/>
</dbReference>
<dbReference type="CDD" id="cd10917">
    <property type="entry name" value="CE4_NodB_like_6s_7s"/>
    <property type="match status" value="1"/>
</dbReference>
<dbReference type="AlphaFoldDB" id="A0A376G3N3"/>
<keyword evidence="1" id="KW-0812">Transmembrane</keyword>
<dbReference type="InterPro" id="IPR050248">
    <property type="entry name" value="Polysacc_deacetylase_ArnD"/>
</dbReference>
<dbReference type="RefSeq" id="WP_114999672.1">
    <property type="nucleotide sequence ID" value="NZ_UFXS01000001.1"/>
</dbReference>
<organism evidence="3 4">
    <name type="scientific">Empedobacter falsenii</name>
    <dbReference type="NCBI Taxonomy" id="343874"/>
    <lineage>
        <taxon>Bacteria</taxon>
        <taxon>Pseudomonadati</taxon>
        <taxon>Bacteroidota</taxon>
        <taxon>Flavobacteriia</taxon>
        <taxon>Flavobacteriales</taxon>
        <taxon>Weeksellaceae</taxon>
        <taxon>Empedobacter</taxon>
    </lineage>
</organism>
<name>A0A376G3N3_9FLAO</name>
<evidence type="ECO:0000313" key="4">
    <source>
        <dbReference type="Proteomes" id="UP000254737"/>
    </source>
</evidence>
<keyword evidence="1" id="KW-0472">Membrane</keyword>
<feature type="transmembrane region" description="Helical" evidence="1">
    <location>
        <begin position="7"/>
        <end position="29"/>
    </location>
</feature>
<evidence type="ECO:0000259" key="2">
    <source>
        <dbReference type="PROSITE" id="PS51677"/>
    </source>
</evidence>
<keyword evidence="3" id="KW-0378">Hydrolase</keyword>
<dbReference type="InterPro" id="IPR011330">
    <property type="entry name" value="Glyco_hydro/deAcase_b/a-brl"/>
</dbReference>
<protein>
    <submittedName>
        <fullName evidence="3">Probable polysaccharide deacetylase pdaA</fullName>
        <ecNumber evidence="3">3.-.-.-</ecNumber>
    </submittedName>
</protein>
<reference evidence="3 4" key="1">
    <citation type="submission" date="2018-06" db="EMBL/GenBank/DDBJ databases">
        <authorList>
            <consortium name="Pathogen Informatics"/>
            <person name="Doyle S."/>
        </authorList>
    </citation>
    <scope>NUCLEOTIDE SEQUENCE [LARGE SCALE GENOMIC DNA]</scope>
    <source>
        <strain evidence="3 4">NCTC13456</strain>
    </source>
</reference>
<dbReference type="Proteomes" id="UP000254737">
    <property type="component" value="Unassembled WGS sequence"/>
</dbReference>
<evidence type="ECO:0000313" key="3">
    <source>
        <dbReference type="EMBL" id="STD55245.1"/>
    </source>
</evidence>
<accession>A0A376G3N3</accession>
<dbReference type="SUPFAM" id="SSF88713">
    <property type="entry name" value="Glycoside hydrolase/deacetylase"/>
    <property type="match status" value="1"/>
</dbReference>
<keyword evidence="1" id="KW-1133">Transmembrane helix</keyword>
<gene>
    <name evidence="3" type="primary">pdaA</name>
    <name evidence="3" type="ORF">NCTC13456_01434</name>
</gene>
<dbReference type="PROSITE" id="PS51677">
    <property type="entry name" value="NODB"/>
    <property type="match status" value="1"/>
</dbReference>
<evidence type="ECO:0000256" key="1">
    <source>
        <dbReference type="SAM" id="Phobius"/>
    </source>
</evidence>
<dbReference type="Gene3D" id="3.20.20.370">
    <property type="entry name" value="Glycoside hydrolase/deacetylase"/>
    <property type="match status" value="1"/>
</dbReference>
<proteinExistence type="predicted"/>
<dbReference type="STRING" id="343874.GCA_000805695_02818"/>
<feature type="domain" description="NodB homology" evidence="2">
    <location>
        <begin position="67"/>
        <end position="244"/>
    </location>
</feature>
<dbReference type="PANTHER" id="PTHR10587">
    <property type="entry name" value="GLYCOSYL TRANSFERASE-RELATED"/>
    <property type="match status" value="1"/>
</dbReference>
<dbReference type="Pfam" id="PF01522">
    <property type="entry name" value="Polysacc_deac_1"/>
    <property type="match status" value="1"/>
</dbReference>